<reference evidence="2" key="1">
    <citation type="submission" date="2018-02" db="EMBL/GenBank/DDBJ databases">
        <title>Rhizophora mucronata_Transcriptome.</title>
        <authorList>
            <person name="Meera S.P."/>
            <person name="Sreeshan A."/>
            <person name="Augustine A."/>
        </authorList>
    </citation>
    <scope>NUCLEOTIDE SEQUENCE</scope>
    <source>
        <tissue evidence="2">Leaf</tissue>
    </source>
</reference>
<keyword evidence="1" id="KW-0812">Transmembrane</keyword>
<evidence type="ECO:0000313" key="2">
    <source>
        <dbReference type="EMBL" id="MBW84789.1"/>
    </source>
</evidence>
<dbReference type="EMBL" id="GGEC01004306">
    <property type="protein sequence ID" value="MBW84789.1"/>
    <property type="molecule type" value="Transcribed_RNA"/>
</dbReference>
<keyword evidence="1" id="KW-0472">Membrane</keyword>
<feature type="transmembrane region" description="Helical" evidence="1">
    <location>
        <begin position="41"/>
        <end position="65"/>
    </location>
</feature>
<proteinExistence type="predicted"/>
<name>A0A2P2IU82_RHIMU</name>
<evidence type="ECO:0000256" key="1">
    <source>
        <dbReference type="SAM" id="Phobius"/>
    </source>
</evidence>
<accession>A0A2P2IU82</accession>
<sequence>MIRALNLITTLVANAMRRLFFPTTLMISSGDDSLHGFNKLFNLLVLSLLFTLLTLTDYSPLVAGFRRRKLRNLTN</sequence>
<dbReference type="AlphaFoldDB" id="A0A2P2IU82"/>
<protein>
    <submittedName>
        <fullName evidence="2">Uncharacterized protein</fullName>
    </submittedName>
</protein>
<organism evidence="2">
    <name type="scientific">Rhizophora mucronata</name>
    <name type="common">Asiatic mangrove</name>
    <dbReference type="NCBI Taxonomy" id="61149"/>
    <lineage>
        <taxon>Eukaryota</taxon>
        <taxon>Viridiplantae</taxon>
        <taxon>Streptophyta</taxon>
        <taxon>Embryophyta</taxon>
        <taxon>Tracheophyta</taxon>
        <taxon>Spermatophyta</taxon>
        <taxon>Magnoliopsida</taxon>
        <taxon>eudicotyledons</taxon>
        <taxon>Gunneridae</taxon>
        <taxon>Pentapetalae</taxon>
        <taxon>rosids</taxon>
        <taxon>fabids</taxon>
        <taxon>Malpighiales</taxon>
        <taxon>Rhizophoraceae</taxon>
        <taxon>Rhizophora</taxon>
    </lineage>
</organism>
<keyword evidence="1" id="KW-1133">Transmembrane helix</keyword>